<proteinExistence type="predicted"/>
<comment type="caution">
    <text evidence="3">The sequence shown here is derived from an EMBL/GenBank/DDBJ whole genome shotgun (WGS) entry which is preliminary data.</text>
</comment>
<feature type="compositionally biased region" description="Low complexity" evidence="1">
    <location>
        <begin position="92"/>
        <end position="103"/>
    </location>
</feature>
<dbReference type="EMBL" id="SRLO01001077">
    <property type="protein sequence ID" value="TNN41859.1"/>
    <property type="molecule type" value="Genomic_DNA"/>
</dbReference>
<dbReference type="Proteomes" id="UP000314294">
    <property type="component" value="Unassembled WGS sequence"/>
</dbReference>
<evidence type="ECO:0000313" key="4">
    <source>
        <dbReference type="Proteomes" id="UP000314294"/>
    </source>
</evidence>
<evidence type="ECO:0000256" key="1">
    <source>
        <dbReference type="SAM" id="MobiDB-lite"/>
    </source>
</evidence>
<reference evidence="3 4" key="1">
    <citation type="submission" date="2019-03" db="EMBL/GenBank/DDBJ databases">
        <title>First draft genome of Liparis tanakae, snailfish: a comprehensive survey of snailfish specific genes.</title>
        <authorList>
            <person name="Kim W."/>
            <person name="Song I."/>
            <person name="Jeong J.-H."/>
            <person name="Kim D."/>
            <person name="Kim S."/>
            <person name="Ryu S."/>
            <person name="Song J.Y."/>
            <person name="Lee S.K."/>
        </authorList>
    </citation>
    <scope>NUCLEOTIDE SEQUENCE [LARGE SCALE GENOMIC DNA]</scope>
    <source>
        <tissue evidence="3">Muscle</tissue>
    </source>
</reference>
<feature type="compositionally biased region" description="Basic and acidic residues" evidence="1">
    <location>
        <begin position="79"/>
        <end position="91"/>
    </location>
</feature>
<keyword evidence="4" id="KW-1185">Reference proteome</keyword>
<evidence type="ECO:0000256" key="2">
    <source>
        <dbReference type="SAM" id="SignalP"/>
    </source>
</evidence>
<feature type="region of interest" description="Disordered" evidence="1">
    <location>
        <begin position="151"/>
        <end position="171"/>
    </location>
</feature>
<feature type="compositionally biased region" description="Basic and acidic residues" evidence="1">
    <location>
        <begin position="325"/>
        <end position="336"/>
    </location>
</feature>
<feature type="region of interest" description="Disordered" evidence="1">
    <location>
        <begin position="79"/>
        <end position="124"/>
    </location>
</feature>
<sequence length="336" mass="37988">MMSLCQLLSILELFHIADGIEKARLLPRFIQLCGDRYPHELLCAMDSPSPPMLWTRYTLCIPLYILSVATEDHRRLIGPQRERRADGRGVGDRVAAAAGEAAATGPLEPEDETEMTRSHHKGHLGTLRGQKLNTKTYLNTVNGRVETLTEHVEAGERPRRRTEHPEPHGTRVQLQTVQLQTVQLQMVQLQMVQLQMVQLQMVQLQTVQLQTVQLQMVQLQMVQLQMFQLCFGQRIKLTLVVWLLQGSLSSSSARLRGIPSRHCGRARSASDSSPYRACCRTWGLEAGCHGNHVALMPRRRGMAWSPQETTAAAKTWNRNSSSHSIRLETPVRRADR</sequence>
<name>A0A4Z2FL24_9TELE</name>
<protein>
    <submittedName>
        <fullName evidence="3">Uncharacterized protein</fullName>
    </submittedName>
</protein>
<feature type="region of interest" description="Disordered" evidence="1">
    <location>
        <begin position="312"/>
        <end position="336"/>
    </location>
</feature>
<feature type="compositionally biased region" description="Basic and acidic residues" evidence="1">
    <location>
        <begin position="151"/>
        <end position="169"/>
    </location>
</feature>
<keyword evidence="2" id="KW-0732">Signal</keyword>
<accession>A0A4Z2FL24</accession>
<dbReference type="UniPathway" id="UPA00094"/>
<evidence type="ECO:0000313" key="3">
    <source>
        <dbReference type="EMBL" id="TNN41859.1"/>
    </source>
</evidence>
<organism evidence="3 4">
    <name type="scientific">Liparis tanakae</name>
    <name type="common">Tanaka's snailfish</name>
    <dbReference type="NCBI Taxonomy" id="230148"/>
    <lineage>
        <taxon>Eukaryota</taxon>
        <taxon>Metazoa</taxon>
        <taxon>Chordata</taxon>
        <taxon>Craniata</taxon>
        <taxon>Vertebrata</taxon>
        <taxon>Euteleostomi</taxon>
        <taxon>Actinopterygii</taxon>
        <taxon>Neopterygii</taxon>
        <taxon>Teleostei</taxon>
        <taxon>Neoteleostei</taxon>
        <taxon>Acanthomorphata</taxon>
        <taxon>Eupercaria</taxon>
        <taxon>Perciformes</taxon>
        <taxon>Cottioidei</taxon>
        <taxon>Cottales</taxon>
        <taxon>Liparidae</taxon>
        <taxon>Liparis</taxon>
    </lineage>
</organism>
<feature type="compositionally biased region" description="Polar residues" evidence="1">
    <location>
        <begin position="312"/>
        <end position="324"/>
    </location>
</feature>
<dbReference type="AlphaFoldDB" id="A0A4Z2FL24"/>
<gene>
    <name evidence="3" type="ORF">EYF80_047994</name>
</gene>
<dbReference type="OrthoDB" id="46988at2759"/>
<feature type="signal peptide" evidence="2">
    <location>
        <begin position="1"/>
        <end position="19"/>
    </location>
</feature>
<dbReference type="GO" id="GO:0006633">
    <property type="term" value="P:fatty acid biosynthetic process"/>
    <property type="evidence" value="ECO:0007669"/>
    <property type="project" value="UniProtKB-UniPathway"/>
</dbReference>
<feature type="chain" id="PRO_5021397832" evidence="2">
    <location>
        <begin position="20"/>
        <end position="336"/>
    </location>
</feature>